<feature type="transmembrane region" description="Helical" evidence="1">
    <location>
        <begin position="159"/>
        <end position="177"/>
    </location>
</feature>
<dbReference type="InterPro" id="IPR003675">
    <property type="entry name" value="Rce1/LyrA-like_dom"/>
</dbReference>
<evidence type="ECO:0000313" key="3">
    <source>
        <dbReference type="EMBL" id="PQJ54007.1"/>
    </source>
</evidence>
<keyword evidence="4" id="KW-1185">Reference proteome</keyword>
<dbReference type="AlphaFoldDB" id="A0A2S7UVM4"/>
<evidence type="ECO:0000259" key="2">
    <source>
        <dbReference type="Pfam" id="PF02517"/>
    </source>
</evidence>
<feature type="domain" description="CAAX prenyl protease 2/Lysostaphin resistance protein A-like" evidence="2">
    <location>
        <begin position="130"/>
        <end position="216"/>
    </location>
</feature>
<dbReference type="RefSeq" id="WP_105052515.1">
    <property type="nucleotide sequence ID" value="NZ_BMYG01000007.1"/>
</dbReference>
<evidence type="ECO:0000256" key="1">
    <source>
        <dbReference type="SAM" id="Phobius"/>
    </source>
</evidence>
<dbReference type="PANTHER" id="PTHR36435:SF1">
    <property type="entry name" value="CAAX AMINO TERMINAL PROTEASE FAMILY PROTEIN"/>
    <property type="match status" value="1"/>
</dbReference>
<comment type="caution">
    <text evidence="3">The sequence shown here is derived from an EMBL/GenBank/DDBJ whole genome shotgun (WGS) entry which is preliminary data.</text>
</comment>
<organism evidence="3 4">
    <name type="scientific">Psychrosphaera saromensis</name>
    <dbReference type="NCBI Taxonomy" id="716813"/>
    <lineage>
        <taxon>Bacteria</taxon>
        <taxon>Pseudomonadati</taxon>
        <taxon>Pseudomonadota</taxon>
        <taxon>Gammaproteobacteria</taxon>
        <taxon>Alteromonadales</taxon>
        <taxon>Pseudoalteromonadaceae</taxon>
        <taxon>Psychrosphaera</taxon>
    </lineage>
</organism>
<dbReference type="OrthoDB" id="118729at2"/>
<dbReference type="Pfam" id="PF02517">
    <property type="entry name" value="Rce1-like"/>
    <property type="match status" value="1"/>
</dbReference>
<keyword evidence="1" id="KW-1133">Transmembrane helix</keyword>
<keyword evidence="1" id="KW-0812">Transmembrane</keyword>
<dbReference type="InterPro" id="IPR052710">
    <property type="entry name" value="CAAX_protease"/>
</dbReference>
<evidence type="ECO:0000313" key="4">
    <source>
        <dbReference type="Proteomes" id="UP000239007"/>
    </source>
</evidence>
<dbReference type="Proteomes" id="UP000239007">
    <property type="component" value="Unassembled WGS sequence"/>
</dbReference>
<proteinExistence type="predicted"/>
<dbReference type="GO" id="GO:0004175">
    <property type="term" value="F:endopeptidase activity"/>
    <property type="evidence" value="ECO:0007669"/>
    <property type="project" value="UniProtKB-ARBA"/>
</dbReference>
<feature type="transmembrane region" description="Helical" evidence="1">
    <location>
        <begin position="130"/>
        <end position="147"/>
    </location>
</feature>
<dbReference type="GO" id="GO:0080120">
    <property type="term" value="P:CAAX-box protein maturation"/>
    <property type="evidence" value="ECO:0007669"/>
    <property type="project" value="UniProtKB-ARBA"/>
</dbReference>
<feature type="transmembrane region" description="Helical" evidence="1">
    <location>
        <begin position="184"/>
        <end position="200"/>
    </location>
</feature>
<dbReference type="PANTHER" id="PTHR36435">
    <property type="entry name" value="SLR1288 PROTEIN"/>
    <property type="match status" value="1"/>
</dbReference>
<name>A0A2S7UVM4_9GAMM</name>
<keyword evidence="1" id="KW-0472">Membrane</keyword>
<gene>
    <name evidence="3" type="ORF">BTO11_10330</name>
</gene>
<protein>
    <recommendedName>
        <fullName evidence="2">CAAX prenyl protease 2/Lysostaphin resistance protein A-like domain-containing protein</fullName>
    </recommendedName>
</protein>
<accession>A0A2S7UVM4</accession>
<feature type="transmembrane region" description="Helical" evidence="1">
    <location>
        <begin position="44"/>
        <end position="61"/>
    </location>
</feature>
<feature type="transmembrane region" description="Helical" evidence="1">
    <location>
        <begin position="81"/>
        <end position="100"/>
    </location>
</feature>
<dbReference type="EMBL" id="MSCH01000003">
    <property type="protein sequence ID" value="PQJ54007.1"/>
    <property type="molecule type" value="Genomic_DNA"/>
</dbReference>
<sequence length="237" mass="27059">MIILEVALLSYFILYPIYIFLTHKAEKLRVLNQQESKVNVYLKTMLNLWIPVIILGILVVYDDISLIEIGLKWQWDITNSLALLSLILLAGYFLVSLKSLKNNSDEHSKLKEQYEFIRWFLPVTPRESKYFIFGLSITAGVCEEILFRGYVMHILSNDLPMYVVIIISSIIFGFGHIYQGASHVVRTAILGSIMAVIYLVTDSLVVPILLHLMLDMYGGAVAYIIFSDKKSEALMTK</sequence>
<feature type="transmembrane region" description="Helical" evidence="1">
    <location>
        <begin position="6"/>
        <end position="23"/>
    </location>
</feature>
<reference evidence="3 4" key="1">
    <citation type="submission" date="2016-12" db="EMBL/GenBank/DDBJ databases">
        <title>Diversity of luminous bacteria.</title>
        <authorList>
            <person name="Yoshizawa S."/>
            <person name="Kogure K."/>
        </authorList>
    </citation>
    <scope>NUCLEOTIDE SEQUENCE [LARGE SCALE GENOMIC DNA]</scope>
    <source>
        <strain evidence="3 4">SA4-48</strain>
    </source>
</reference>